<reference evidence="3 4" key="1">
    <citation type="submission" date="2020-05" db="EMBL/GenBank/DDBJ databases">
        <title>Characterization of novel class B3 metallo-beta-lactamase from novel Pseudomonas species.</title>
        <authorList>
            <person name="Yamada K."/>
            <person name="Aoki K."/>
            <person name="Ishii Y."/>
        </authorList>
    </citation>
    <scope>NUCLEOTIDE SEQUENCE [LARGE SCALE GENOMIC DNA]</scope>
    <source>
        <strain evidence="3 4">TUM18999</strain>
    </source>
</reference>
<evidence type="ECO:0000313" key="3">
    <source>
        <dbReference type="EMBL" id="BCG24979.1"/>
    </source>
</evidence>
<dbReference type="InterPro" id="IPR032701">
    <property type="entry name" value="Prok-E2_B_dom"/>
</dbReference>
<evidence type="ECO:0000313" key="4">
    <source>
        <dbReference type="Proteomes" id="UP000509383"/>
    </source>
</evidence>
<dbReference type="Pfam" id="PF00899">
    <property type="entry name" value="ThiF"/>
    <property type="match status" value="1"/>
</dbReference>
<dbReference type="GO" id="GO:0008641">
    <property type="term" value="F:ubiquitin-like modifier activating enzyme activity"/>
    <property type="evidence" value="ECO:0007669"/>
    <property type="project" value="InterPro"/>
</dbReference>
<dbReference type="PANTHER" id="PTHR43267:SF1">
    <property type="entry name" value="TRNA THREONYLCARBAMOYLADENOSINE DEHYDRATASE"/>
    <property type="match status" value="1"/>
</dbReference>
<organism evidence="3 4">
    <name type="scientific">Pseudomonas tohonis</name>
    <dbReference type="NCBI Taxonomy" id="2725477"/>
    <lineage>
        <taxon>Bacteria</taxon>
        <taxon>Pseudomonadati</taxon>
        <taxon>Pseudomonadota</taxon>
        <taxon>Gammaproteobacteria</taxon>
        <taxon>Pseudomonadales</taxon>
        <taxon>Pseudomonadaceae</taxon>
        <taxon>Pseudomonas</taxon>
    </lineage>
</organism>
<dbReference type="GO" id="GO:0061503">
    <property type="term" value="F:tRNA threonylcarbamoyladenosine dehydratase"/>
    <property type="evidence" value="ECO:0007669"/>
    <property type="project" value="TreeGrafter"/>
</dbReference>
<accession>A0A6J4E6P3</accession>
<feature type="domain" description="Prokaryotic E2 family B" evidence="2">
    <location>
        <begin position="68"/>
        <end position="131"/>
    </location>
</feature>
<evidence type="ECO:0000259" key="1">
    <source>
        <dbReference type="Pfam" id="PF00899"/>
    </source>
</evidence>
<feature type="domain" description="THIF-type NAD/FAD binding fold" evidence="1">
    <location>
        <begin position="300"/>
        <end position="534"/>
    </location>
</feature>
<dbReference type="InterPro" id="IPR035985">
    <property type="entry name" value="Ubiquitin-activating_enz"/>
</dbReference>
<evidence type="ECO:0000259" key="2">
    <source>
        <dbReference type="Pfam" id="PF14461"/>
    </source>
</evidence>
<name>A0A6J4E6P3_9PSED</name>
<dbReference type="Gene3D" id="3.40.50.720">
    <property type="entry name" value="NAD(P)-binding Rossmann-like Domain"/>
    <property type="match status" value="1"/>
</dbReference>
<dbReference type="RefSeq" id="WP_173180229.1">
    <property type="nucleotide sequence ID" value="NZ_AP023189.1"/>
</dbReference>
<gene>
    <name evidence="3" type="ORF">TUM18999_31700</name>
</gene>
<sequence length="538" mass="59752">MSALPDVVRHMTEWGFTKIDPQPDFDWLVMAGVLKTATQGEALCEIWIDRSLELRLRVRLTPVPAHLPRLVPHLGPSGFLCYVAPGTEVVDVYDPVGQTRTSLLQATDVLEQILAGRMVEDLQEEFFLYWYGAYCIHDVERRSSGPLEMLQFSDNKMYLLTDDAERSRRKFAREGRKVEAFSSMVAMVTSSAAPRPLQTNWPPKTVEQVLDWQGELDDACRRKVRDKIIAAYREQSYGIVIVIEAQKTGYIYGFLVYDLQRNRPVDQRSTDQRLPIFDCPIEPLEMIRLDDKYVCERNIPGQTTLVGKRIGLIGCGTIGGYLAEMLMKAGAGLGGGELLLIDDDYLLPQNLGRHRLGFNRVFQDKASALADELQVSMPAVKVRPFVNKAQNVNLDGLDLIIDATGEEAFGHWLAKAASSPLLHVWIEGAGVAVRTLTKQNARQGCYRCLFEHNREGGLVSVRGGLKPIFAGQGCEGLYVPFPASVSIQAAALALEAALAWVGGKPWHALSIRLTDTNHELETTDCSPLKHPGCPVCSS</sequence>
<proteinExistence type="predicted"/>
<dbReference type="Proteomes" id="UP000509383">
    <property type="component" value="Chromosome"/>
</dbReference>
<dbReference type="InterPro" id="IPR000594">
    <property type="entry name" value="ThiF_NAD_FAD-bd"/>
</dbReference>
<dbReference type="Pfam" id="PF14461">
    <property type="entry name" value="Prok-E2_B"/>
    <property type="match status" value="1"/>
</dbReference>
<dbReference type="KEGG" id="ptw:TUM18999_31700"/>
<dbReference type="PANTHER" id="PTHR43267">
    <property type="entry name" value="TRNA THREONYLCARBAMOYLADENOSINE DEHYDRATASE"/>
    <property type="match status" value="1"/>
</dbReference>
<dbReference type="EMBL" id="AP023189">
    <property type="protein sequence ID" value="BCG24979.1"/>
    <property type="molecule type" value="Genomic_DNA"/>
</dbReference>
<dbReference type="GO" id="GO:0061504">
    <property type="term" value="P:cyclic threonylcarbamoyladenosine biosynthetic process"/>
    <property type="evidence" value="ECO:0007669"/>
    <property type="project" value="TreeGrafter"/>
</dbReference>
<dbReference type="SUPFAM" id="SSF69572">
    <property type="entry name" value="Activating enzymes of the ubiquitin-like proteins"/>
    <property type="match status" value="1"/>
</dbReference>
<dbReference type="InterPro" id="IPR045886">
    <property type="entry name" value="ThiF/MoeB/HesA"/>
</dbReference>
<dbReference type="AlphaFoldDB" id="A0A6J4E6P3"/>
<protein>
    <submittedName>
        <fullName evidence="3">Uncharacterized protein</fullName>
    </submittedName>
</protein>